<reference evidence="1" key="1">
    <citation type="journal article" date="2022" name="bioRxiv">
        <title>Sequencing and chromosome-scale assembly of the giantPleurodeles waltlgenome.</title>
        <authorList>
            <person name="Brown T."/>
            <person name="Elewa A."/>
            <person name="Iarovenko S."/>
            <person name="Subramanian E."/>
            <person name="Araus A.J."/>
            <person name="Petzold A."/>
            <person name="Susuki M."/>
            <person name="Suzuki K.-i.T."/>
            <person name="Hayashi T."/>
            <person name="Toyoda A."/>
            <person name="Oliveira C."/>
            <person name="Osipova E."/>
            <person name="Leigh N.D."/>
            <person name="Simon A."/>
            <person name="Yun M.H."/>
        </authorList>
    </citation>
    <scope>NUCLEOTIDE SEQUENCE</scope>
    <source>
        <strain evidence="1">20211129_DDA</strain>
        <tissue evidence="1">Liver</tissue>
    </source>
</reference>
<dbReference type="Proteomes" id="UP001066276">
    <property type="component" value="Chromosome 3_2"/>
</dbReference>
<accession>A0AAV7TT74</accession>
<name>A0AAV7TT74_PLEWA</name>
<evidence type="ECO:0000313" key="2">
    <source>
        <dbReference type="Proteomes" id="UP001066276"/>
    </source>
</evidence>
<proteinExistence type="predicted"/>
<evidence type="ECO:0000313" key="1">
    <source>
        <dbReference type="EMBL" id="KAJ1179832.1"/>
    </source>
</evidence>
<dbReference type="EMBL" id="JANPWB010000006">
    <property type="protein sequence ID" value="KAJ1179832.1"/>
    <property type="molecule type" value="Genomic_DNA"/>
</dbReference>
<protein>
    <submittedName>
        <fullName evidence="1">Uncharacterized protein</fullName>
    </submittedName>
</protein>
<sequence>MSRWVAQCYNPMVRRVGCCLRPCRADPLRPRETRLRPPTRPSLPSCATVFPAVFYEPPLQGSGLGMFGDPPELVVLRLRCPRSPCRLPESVPAQSSWIRQPSFVLARPRPLLLDLAR</sequence>
<comment type="caution">
    <text evidence="1">The sequence shown here is derived from an EMBL/GenBank/DDBJ whole genome shotgun (WGS) entry which is preliminary data.</text>
</comment>
<dbReference type="AlphaFoldDB" id="A0AAV7TT74"/>
<keyword evidence="2" id="KW-1185">Reference proteome</keyword>
<gene>
    <name evidence="1" type="ORF">NDU88_005065</name>
</gene>
<organism evidence="1 2">
    <name type="scientific">Pleurodeles waltl</name>
    <name type="common">Iberian ribbed newt</name>
    <dbReference type="NCBI Taxonomy" id="8319"/>
    <lineage>
        <taxon>Eukaryota</taxon>
        <taxon>Metazoa</taxon>
        <taxon>Chordata</taxon>
        <taxon>Craniata</taxon>
        <taxon>Vertebrata</taxon>
        <taxon>Euteleostomi</taxon>
        <taxon>Amphibia</taxon>
        <taxon>Batrachia</taxon>
        <taxon>Caudata</taxon>
        <taxon>Salamandroidea</taxon>
        <taxon>Salamandridae</taxon>
        <taxon>Pleurodelinae</taxon>
        <taxon>Pleurodeles</taxon>
    </lineage>
</organism>